<dbReference type="InterPro" id="IPR023393">
    <property type="entry name" value="START-like_dom_sf"/>
</dbReference>
<reference evidence="2" key="1">
    <citation type="submission" date="2019-02" db="EMBL/GenBank/DDBJ databases">
        <title>Complete genome sequence of Rhodoferax sp. Gr-4.</title>
        <authorList>
            <person name="Jin L."/>
        </authorList>
    </citation>
    <scope>NUCLEOTIDE SEQUENCE [LARGE SCALE GENOMIC DNA]</scope>
    <source>
        <strain evidence="2">Gr-4</strain>
    </source>
</reference>
<dbReference type="KEGG" id="rhg:EXZ61_16205"/>
<dbReference type="RefSeq" id="WP_142812746.1">
    <property type="nucleotide sequence ID" value="NZ_CP036282.1"/>
</dbReference>
<dbReference type="SUPFAM" id="SSF55961">
    <property type="entry name" value="Bet v1-like"/>
    <property type="match status" value="1"/>
</dbReference>
<evidence type="ECO:0000313" key="1">
    <source>
        <dbReference type="EMBL" id="QDL55591.1"/>
    </source>
</evidence>
<proteinExistence type="predicted"/>
<accession>A0A515ESE9</accession>
<dbReference type="Gene3D" id="3.30.530.20">
    <property type="match status" value="1"/>
</dbReference>
<dbReference type="Proteomes" id="UP000317365">
    <property type="component" value="Chromosome"/>
</dbReference>
<dbReference type="EMBL" id="CP036282">
    <property type="protein sequence ID" value="QDL55591.1"/>
    <property type="molecule type" value="Genomic_DNA"/>
</dbReference>
<evidence type="ECO:0008006" key="3">
    <source>
        <dbReference type="Google" id="ProtNLM"/>
    </source>
</evidence>
<protein>
    <recommendedName>
        <fullName evidence="3">SRPBCC family protein</fullName>
    </recommendedName>
</protein>
<reference evidence="2" key="2">
    <citation type="journal article" date="2020" name="Int. J. Syst. Evol. Microbiol.">
        <title>Genomic insights into a novel species Rhodoferax aquaticus sp. nov., isolated from freshwater.</title>
        <authorList>
            <person name="Li T."/>
            <person name="Zhuo Y."/>
            <person name="Jin C.Z."/>
            <person name="Wu X."/>
            <person name="Ko S.R."/>
            <person name="Jin F.J."/>
            <person name="Ahn C.Y."/>
            <person name="Oh H.M."/>
            <person name="Lee H.G."/>
            <person name="Jin L."/>
        </authorList>
    </citation>
    <scope>NUCLEOTIDE SEQUENCE [LARGE SCALE GENOMIC DNA]</scope>
    <source>
        <strain evidence="2">Gr-4</strain>
    </source>
</reference>
<evidence type="ECO:0000313" key="2">
    <source>
        <dbReference type="Proteomes" id="UP000317365"/>
    </source>
</evidence>
<keyword evidence="2" id="KW-1185">Reference proteome</keyword>
<dbReference type="AlphaFoldDB" id="A0A515ESE9"/>
<gene>
    <name evidence="1" type="ORF">EXZ61_16205</name>
</gene>
<sequence>MSITVSIELGYEFEVHEKSKAVFALLSDVPSSASHFPKVHQLTDLGDGCYQWEMEKIGAGQVTLQTVYASRYVSNAAKGTVAWTPVEGVGNAEVSGSWKITNKKTSTKIVLAVQADFHLPLPAIMHAIVAPVVELEFESLTEQYIDSLIACFGGEV</sequence>
<organism evidence="1 2">
    <name type="scientific">Rhodoferax aquaticus</name>
    <dbReference type="NCBI Taxonomy" id="2527691"/>
    <lineage>
        <taxon>Bacteria</taxon>
        <taxon>Pseudomonadati</taxon>
        <taxon>Pseudomonadota</taxon>
        <taxon>Betaproteobacteria</taxon>
        <taxon>Burkholderiales</taxon>
        <taxon>Comamonadaceae</taxon>
        <taxon>Rhodoferax</taxon>
    </lineage>
</organism>
<name>A0A515ESE9_9BURK</name>